<dbReference type="PANTHER" id="PTHR37984">
    <property type="entry name" value="PROTEIN CBG26694"/>
    <property type="match status" value="1"/>
</dbReference>
<protein>
    <recommendedName>
        <fullName evidence="7">Reverse transcriptase RNase H-like domain-containing protein</fullName>
    </recommendedName>
</protein>
<accession>A0A9Q3GMF7</accession>
<dbReference type="PANTHER" id="PTHR37984:SF5">
    <property type="entry name" value="PROTEIN NYNRIN-LIKE"/>
    <property type="match status" value="1"/>
</dbReference>
<evidence type="ECO:0000256" key="3">
    <source>
        <dbReference type="ARBA" id="ARBA00022722"/>
    </source>
</evidence>
<evidence type="ECO:0000256" key="4">
    <source>
        <dbReference type="ARBA" id="ARBA00022759"/>
    </source>
</evidence>
<evidence type="ECO:0000256" key="6">
    <source>
        <dbReference type="ARBA" id="ARBA00022918"/>
    </source>
</evidence>
<sequence length="133" mass="15098">MIKHELTNEPVLILPDFELPSNLDIDAECSQGIQAALHQIQIVDGEPREGVICHIYRQLKDSEARYAATQTQFLSLIWALEKPHYCLEGAVCEVYTDCTALKSTKTHILRWQIAIKGYKGVTNTNNHPPQWVL</sequence>
<keyword evidence="6" id="KW-0695">RNA-directed DNA polymerase</keyword>
<keyword evidence="4" id="KW-0255">Endonuclease</keyword>
<proteinExistence type="predicted"/>
<dbReference type="InterPro" id="IPR041373">
    <property type="entry name" value="RT_RNaseH"/>
</dbReference>
<dbReference type="InterPro" id="IPR050951">
    <property type="entry name" value="Retrovirus_Pol_polyprotein"/>
</dbReference>
<reference evidence="8" key="1">
    <citation type="submission" date="2021-03" db="EMBL/GenBank/DDBJ databases">
        <title>Draft genome sequence of rust myrtle Austropuccinia psidii MF-1, a brazilian biotype.</title>
        <authorList>
            <person name="Quecine M.C."/>
            <person name="Pachon D.M.R."/>
            <person name="Bonatelli M.L."/>
            <person name="Correr F.H."/>
            <person name="Franceschini L.M."/>
            <person name="Leite T.F."/>
            <person name="Margarido G.R.A."/>
            <person name="Almeida C.A."/>
            <person name="Ferrarezi J.A."/>
            <person name="Labate C.A."/>
        </authorList>
    </citation>
    <scope>NUCLEOTIDE SEQUENCE</scope>
    <source>
        <strain evidence="8">MF-1</strain>
    </source>
</reference>
<dbReference type="GO" id="GO:0016787">
    <property type="term" value="F:hydrolase activity"/>
    <property type="evidence" value="ECO:0007669"/>
    <property type="project" value="UniProtKB-KW"/>
</dbReference>
<keyword evidence="3" id="KW-0540">Nuclease</keyword>
<evidence type="ECO:0000313" key="9">
    <source>
        <dbReference type="Proteomes" id="UP000765509"/>
    </source>
</evidence>
<name>A0A9Q3GMF7_9BASI</name>
<dbReference type="Pfam" id="PF17917">
    <property type="entry name" value="RT_RNaseH"/>
    <property type="match status" value="1"/>
</dbReference>
<evidence type="ECO:0000256" key="1">
    <source>
        <dbReference type="ARBA" id="ARBA00022679"/>
    </source>
</evidence>
<keyword evidence="2" id="KW-0548">Nucleotidyltransferase</keyword>
<dbReference type="OrthoDB" id="3245114at2759"/>
<dbReference type="Proteomes" id="UP000765509">
    <property type="component" value="Unassembled WGS sequence"/>
</dbReference>
<dbReference type="EMBL" id="AVOT02002972">
    <property type="protein sequence ID" value="MBW0472107.1"/>
    <property type="molecule type" value="Genomic_DNA"/>
</dbReference>
<evidence type="ECO:0000256" key="2">
    <source>
        <dbReference type="ARBA" id="ARBA00022695"/>
    </source>
</evidence>
<feature type="domain" description="Reverse transcriptase RNase H-like" evidence="7">
    <location>
        <begin position="16"/>
        <end position="115"/>
    </location>
</feature>
<evidence type="ECO:0000259" key="7">
    <source>
        <dbReference type="Pfam" id="PF17917"/>
    </source>
</evidence>
<gene>
    <name evidence="8" type="ORF">O181_011822</name>
</gene>
<dbReference type="AlphaFoldDB" id="A0A9Q3GMF7"/>
<organism evidence="8 9">
    <name type="scientific">Austropuccinia psidii MF-1</name>
    <dbReference type="NCBI Taxonomy" id="1389203"/>
    <lineage>
        <taxon>Eukaryota</taxon>
        <taxon>Fungi</taxon>
        <taxon>Dikarya</taxon>
        <taxon>Basidiomycota</taxon>
        <taxon>Pucciniomycotina</taxon>
        <taxon>Pucciniomycetes</taxon>
        <taxon>Pucciniales</taxon>
        <taxon>Sphaerophragmiaceae</taxon>
        <taxon>Austropuccinia</taxon>
    </lineage>
</organism>
<dbReference type="GO" id="GO:0003964">
    <property type="term" value="F:RNA-directed DNA polymerase activity"/>
    <property type="evidence" value="ECO:0007669"/>
    <property type="project" value="UniProtKB-KW"/>
</dbReference>
<dbReference type="SUPFAM" id="SSF56672">
    <property type="entry name" value="DNA/RNA polymerases"/>
    <property type="match status" value="1"/>
</dbReference>
<evidence type="ECO:0000256" key="5">
    <source>
        <dbReference type="ARBA" id="ARBA00022801"/>
    </source>
</evidence>
<dbReference type="GO" id="GO:0004519">
    <property type="term" value="F:endonuclease activity"/>
    <property type="evidence" value="ECO:0007669"/>
    <property type="project" value="UniProtKB-KW"/>
</dbReference>
<keyword evidence="9" id="KW-1185">Reference proteome</keyword>
<evidence type="ECO:0000313" key="8">
    <source>
        <dbReference type="EMBL" id="MBW0472107.1"/>
    </source>
</evidence>
<keyword evidence="5" id="KW-0378">Hydrolase</keyword>
<dbReference type="InterPro" id="IPR043502">
    <property type="entry name" value="DNA/RNA_pol_sf"/>
</dbReference>
<keyword evidence="1" id="KW-0808">Transferase</keyword>
<comment type="caution">
    <text evidence="8">The sequence shown here is derived from an EMBL/GenBank/DDBJ whole genome shotgun (WGS) entry which is preliminary data.</text>
</comment>